<feature type="compositionally biased region" description="Polar residues" evidence="2">
    <location>
        <begin position="34"/>
        <end position="65"/>
    </location>
</feature>
<feature type="compositionally biased region" description="Low complexity" evidence="2">
    <location>
        <begin position="9"/>
        <end position="25"/>
    </location>
</feature>
<proteinExistence type="predicted"/>
<dbReference type="Proteomes" id="UP000000600">
    <property type="component" value="Unassembled WGS sequence"/>
</dbReference>
<dbReference type="OMA" id="QQKNERF"/>
<feature type="region of interest" description="Disordered" evidence="2">
    <location>
        <begin position="353"/>
        <end position="387"/>
    </location>
</feature>
<feature type="compositionally biased region" description="Low complexity" evidence="2">
    <location>
        <begin position="93"/>
        <end position="103"/>
    </location>
</feature>
<feature type="region of interest" description="Disordered" evidence="2">
    <location>
        <begin position="1"/>
        <end position="250"/>
    </location>
</feature>
<feature type="compositionally biased region" description="Basic residues" evidence="2">
    <location>
        <begin position="375"/>
        <end position="385"/>
    </location>
</feature>
<dbReference type="HOGENOM" id="CLU_434432_0_0_1"/>
<name>A0BRV8_PARTE</name>
<keyword evidence="1" id="KW-0175">Coiled coil</keyword>
<dbReference type="InParanoid" id="A0BRV8"/>
<dbReference type="AlphaFoldDB" id="A0BRV8"/>
<evidence type="ECO:0000256" key="1">
    <source>
        <dbReference type="SAM" id="Coils"/>
    </source>
</evidence>
<sequence length="630" mass="75163">MQQNENDDPLQNQNNQQTVLQQEQQEQQDENGKKTQAAQEQSNGDENQNEQFNNASENTNNQQQELNKEKTTIDTDQQGETLDALNEKEQQQEKQVQSESQQENKGNQQNSINDQTIENSQDAQLSNNKEVKQEKEIIQSNRANQQEQGQFKEQKQQKEDNIENQGQRNNQKKKTTKRRTTKVEVQENQQSNNPSQSNNDANQENQETDQNNQEKAELEAKQKQIEEQQKQEELLKKQEQEQQEKLHKQQLRDKFFKSMIFPLRTQNKKGKQFNLTFEIESEKLQVKMRGCKSAQRYQKEKKPRTKSAINKELFDFFNTMNPKKHIEAMTPNTLQKRKKQQELDQMRKDCERLEEQHNQQQITQPLPQKEQRSSIHYKQRTSSPKKKLEVYVRKRKKVKREDVNRQKQGFLIESLRFHQKNVIEQKLAAELKRQEKLEKLSVKISSQLEHLRLGNQRYKEEQQKQKRKQALEQIAKQEQKRYEMMLEQQKNERFVRELKEKAGVSSYYSAKKLALGSPTSLVKELENGQIKIEQNIDTNRKLNENQFLLKDEQKKGIKDNKSKQQDYNKQVSLLNFPKINDKKHFELVNQYISAENKEALPEIKPKRKKAWQIEQELKQRRYKNSDQFKE</sequence>
<dbReference type="OrthoDB" id="312608at2759"/>
<dbReference type="KEGG" id="ptm:GSPATT00031506001"/>
<feature type="coiled-coil region" evidence="1">
    <location>
        <begin position="448"/>
        <end position="492"/>
    </location>
</feature>
<protein>
    <submittedName>
        <fullName evidence="3">Uncharacterized protein</fullName>
    </submittedName>
</protein>
<evidence type="ECO:0000313" key="3">
    <source>
        <dbReference type="EMBL" id="CAK61275.1"/>
    </source>
</evidence>
<dbReference type="EMBL" id="CT868012">
    <property type="protein sequence ID" value="CAK61275.1"/>
    <property type="molecule type" value="Genomic_DNA"/>
</dbReference>
<organism evidence="3 4">
    <name type="scientific">Paramecium tetraurelia</name>
    <dbReference type="NCBI Taxonomy" id="5888"/>
    <lineage>
        <taxon>Eukaryota</taxon>
        <taxon>Sar</taxon>
        <taxon>Alveolata</taxon>
        <taxon>Ciliophora</taxon>
        <taxon>Intramacronucleata</taxon>
        <taxon>Oligohymenophorea</taxon>
        <taxon>Peniculida</taxon>
        <taxon>Parameciidae</taxon>
        <taxon>Paramecium</taxon>
    </lineage>
</organism>
<feature type="compositionally biased region" description="Basic residues" evidence="2">
    <location>
        <begin position="170"/>
        <end position="180"/>
    </location>
</feature>
<dbReference type="RefSeq" id="XP_001428673.1">
    <property type="nucleotide sequence ID" value="XM_001428636.1"/>
</dbReference>
<feature type="compositionally biased region" description="Low complexity" evidence="2">
    <location>
        <begin position="186"/>
        <end position="211"/>
    </location>
</feature>
<keyword evidence="4" id="KW-1185">Reference proteome</keyword>
<reference evidence="3 4" key="1">
    <citation type="journal article" date="2006" name="Nature">
        <title>Global trends of whole-genome duplications revealed by the ciliate Paramecium tetraurelia.</title>
        <authorList>
            <consortium name="Genoscope"/>
            <person name="Aury J.-M."/>
            <person name="Jaillon O."/>
            <person name="Duret L."/>
            <person name="Noel B."/>
            <person name="Jubin C."/>
            <person name="Porcel B.M."/>
            <person name="Segurens B."/>
            <person name="Daubin V."/>
            <person name="Anthouard V."/>
            <person name="Aiach N."/>
            <person name="Arnaiz O."/>
            <person name="Billaut A."/>
            <person name="Beisson J."/>
            <person name="Blanc I."/>
            <person name="Bouhouche K."/>
            <person name="Camara F."/>
            <person name="Duharcourt S."/>
            <person name="Guigo R."/>
            <person name="Gogendeau D."/>
            <person name="Katinka M."/>
            <person name="Keller A.-M."/>
            <person name="Kissmehl R."/>
            <person name="Klotz C."/>
            <person name="Koll F."/>
            <person name="Le Moue A."/>
            <person name="Lepere C."/>
            <person name="Malinsky S."/>
            <person name="Nowacki M."/>
            <person name="Nowak J.K."/>
            <person name="Plattner H."/>
            <person name="Poulain J."/>
            <person name="Ruiz F."/>
            <person name="Serrano V."/>
            <person name="Zagulski M."/>
            <person name="Dessen P."/>
            <person name="Betermier M."/>
            <person name="Weissenbach J."/>
            <person name="Scarpelli C."/>
            <person name="Schachter V."/>
            <person name="Sperling L."/>
            <person name="Meyer E."/>
            <person name="Cohen J."/>
            <person name="Wincker P."/>
        </authorList>
    </citation>
    <scope>NUCLEOTIDE SEQUENCE [LARGE SCALE GENOMIC DNA]</scope>
    <source>
        <strain evidence="3 4">Stock d4-2</strain>
    </source>
</reference>
<feature type="compositionally biased region" description="Basic and acidic residues" evidence="2">
    <location>
        <begin position="212"/>
        <end position="250"/>
    </location>
</feature>
<evidence type="ECO:0000313" key="4">
    <source>
        <dbReference type="Proteomes" id="UP000000600"/>
    </source>
</evidence>
<feature type="compositionally biased region" description="Polar residues" evidence="2">
    <location>
        <begin position="104"/>
        <end position="128"/>
    </location>
</feature>
<evidence type="ECO:0000256" key="2">
    <source>
        <dbReference type="SAM" id="MobiDB-lite"/>
    </source>
</evidence>
<accession>A0BRV8</accession>
<gene>
    <name evidence="3" type="ORF">GSPATT00031506001</name>
</gene>
<feature type="compositionally biased region" description="Basic and acidic residues" evidence="2">
    <location>
        <begin position="150"/>
        <end position="161"/>
    </location>
</feature>
<dbReference type="GeneID" id="5014457"/>